<dbReference type="Gene3D" id="3.40.30.10">
    <property type="entry name" value="Glutaredoxin"/>
    <property type="match status" value="1"/>
</dbReference>
<comment type="similarity">
    <text evidence="2 18">Belongs to the thioredoxin family. DsbD subfamily.</text>
</comment>
<dbReference type="InterPro" id="IPR013766">
    <property type="entry name" value="Thioredoxin_domain"/>
</dbReference>
<evidence type="ECO:0000256" key="16">
    <source>
        <dbReference type="ARBA" id="ARBA00047388"/>
    </source>
</evidence>
<evidence type="ECO:0000256" key="4">
    <source>
        <dbReference type="ARBA" id="ARBA00022475"/>
    </source>
</evidence>
<evidence type="ECO:0000256" key="12">
    <source>
        <dbReference type="ARBA" id="ARBA00023027"/>
    </source>
</evidence>
<evidence type="ECO:0000313" key="20">
    <source>
        <dbReference type="EMBL" id="KAA0695874.1"/>
    </source>
</evidence>
<feature type="domain" description="Thioredoxin" evidence="19">
    <location>
        <begin position="456"/>
        <end position="586"/>
    </location>
</feature>
<dbReference type="HAMAP" id="MF_00399">
    <property type="entry name" value="DbsD"/>
    <property type="match status" value="1"/>
</dbReference>
<dbReference type="GO" id="GO:0045454">
    <property type="term" value="P:cell redox homeostasis"/>
    <property type="evidence" value="ECO:0007669"/>
    <property type="project" value="TreeGrafter"/>
</dbReference>
<evidence type="ECO:0000256" key="17">
    <source>
        <dbReference type="ARBA" id="ARBA00047804"/>
    </source>
</evidence>
<feature type="transmembrane region" description="Helical" evidence="18">
    <location>
        <begin position="293"/>
        <end position="323"/>
    </location>
</feature>
<reference evidence="20 21" key="1">
    <citation type="submission" date="2018-07" db="EMBL/GenBank/DDBJ databases">
        <title>Pseudomonas laoshanensis sp. nov., isolated from soil.</title>
        <authorList>
            <person name="Sun J."/>
            <person name="Yu L."/>
            <person name="Wang M."/>
            <person name="Zhang C."/>
        </authorList>
    </citation>
    <scope>NUCLEOTIDE SEQUENCE [LARGE SCALE GENOMIC DNA]</scope>
    <source>
        <strain evidence="20 21">Y22</strain>
    </source>
</reference>
<dbReference type="OrthoDB" id="9811036at2"/>
<feature type="transmembrane region" description="Helical" evidence="18">
    <location>
        <begin position="394"/>
        <end position="412"/>
    </location>
</feature>
<dbReference type="PANTHER" id="PTHR32234">
    <property type="entry name" value="THIOL:DISULFIDE INTERCHANGE PROTEIN DSBD"/>
    <property type="match status" value="1"/>
</dbReference>
<dbReference type="Proteomes" id="UP000463138">
    <property type="component" value="Unassembled WGS sequence"/>
</dbReference>
<keyword evidence="21" id="KW-1185">Reference proteome</keyword>
<keyword evidence="6 18" id="KW-0812">Transmembrane</keyword>
<dbReference type="PROSITE" id="PS00194">
    <property type="entry name" value="THIOREDOXIN_1"/>
    <property type="match status" value="1"/>
</dbReference>
<dbReference type="GO" id="GO:0009055">
    <property type="term" value="F:electron transfer activity"/>
    <property type="evidence" value="ECO:0007669"/>
    <property type="project" value="UniProtKB-UniRule"/>
</dbReference>
<comment type="caution">
    <text evidence="18">Lacks conserved residue(s) required for the propagation of feature annotation.</text>
</comment>
<keyword evidence="5 18" id="KW-0997">Cell inner membrane</keyword>
<dbReference type="AlphaFoldDB" id="A0A7V7GV24"/>
<dbReference type="GO" id="GO:0005886">
    <property type="term" value="C:plasma membrane"/>
    <property type="evidence" value="ECO:0007669"/>
    <property type="project" value="UniProtKB-SubCell"/>
</dbReference>
<dbReference type="SUPFAM" id="SSF52833">
    <property type="entry name" value="Thioredoxin-like"/>
    <property type="match status" value="1"/>
</dbReference>
<dbReference type="PROSITE" id="PS51352">
    <property type="entry name" value="THIOREDOXIN_2"/>
    <property type="match status" value="1"/>
</dbReference>
<evidence type="ECO:0000256" key="5">
    <source>
        <dbReference type="ARBA" id="ARBA00022519"/>
    </source>
</evidence>
<evidence type="ECO:0000256" key="14">
    <source>
        <dbReference type="ARBA" id="ARBA00023157"/>
    </source>
</evidence>
<dbReference type="SUPFAM" id="SSF74863">
    <property type="entry name" value="Thiol:disulfide interchange protein DsbD, N-terminal domain (DsbD-alpha)"/>
    <property type="match status" value="1"/>
</dbReference>
<evidence type="ECO:0000256" key="1">
    <source>
        <dbReference type="ARBA" id="ARBA00004429"/>
    </source>
</evidence>
<keyword evidence="8 18" id="KW-0201">Cytochrome c-type biogenesis</keyword>
<evidence type="ECO:0000256" key="13">
    <source>
        <dbReference type="ARBA" id="ARBA00023136"/>
    </source>
</evidence>
<comment type="caution">
    <text evidence="20">The sequence shown here is derived from an EMBL/GenBank/DDBJ whole genome shotgun (WGS) entry which is preliminary data.</text>
</comment>
<dbReference type="NCBIfam" id="NF001419">
    <property type="entry name" value="PRK00293.1"/>
    <property type="match status" value="1"/>
</dbReference>
<feature type="transmembrane region" description="Helical" evidence="18">
    <location>
        <begin position="335"/>
        <end position="358"/>
    </location>
</feature>
<evidence type="ECO:0000256" key="3">
    <source>
        <dbReference type="ARBA" id="ARBA00022448"/>
    </source>
</evidence>
<dbReference type="InterPro" id="IPR022910">
    <property type="entry name" value="Thiol_diS_interchange_DbsD"/>
</dbReference>
<evidence type="ECO:0000256" key="18">
    <source>
        <dbReference type="HAMAP-Rule" id="MF_00399"/>
    </source>
</evidence>
<keyword evidence="10 18" id="KW-1133">Transmembrane helix</keyword>
<sequence precursor="true">MRWRYVLVLPCLLVWSSLAFAIASLSGVDSNDSEFLPVEQAFELVVGESTDGKTQLTWRIAPGYYLYQQRLTFSGLDQDFQPALPAGLPHSDEFFGDSEIYRDSLKLTVPPGHSGQFTVAWQGCADAGLCYPPQSLDIGTADDAAADAPEAQSSLAQAEDQRMASQLQEWTLPLALTLFFGLGLLLAFTPCSLPMLPILAGLVVGSGATPRRGLMLASVYVISMAMVYATLGMLAAMLGGNFQAILQQPWLLGAFAGLFVLLALPMFGVFELQLPAFVRDKLDRAGRKQTGGHLGGAAMLGLLSGLLVGPCMTAPLAGALLYISQTGDILQGGLALFALGIGMGIPLLLVVTLGTRFLPRPGAWMNRIKVVFGFVFLAAALLIVRPALDESLWLGLFAVLLLGATATIMQTARHSTHSAILHTLAALAGVWSLTLLLGAAGGATNPWQPLTIYTASAIGAPAESHMDAFTTLDTPAELDQQLADASAAGEWVLVDYYADWCVSCKVMEQQVFGRTDVMASLEGVRLLRPDVTSNSSESRQLLSRYEIHGPPTLLWIGPDGRERRANRITGEVNAEEFLQKWQTTKEDG</sequence>
<keyword evidence="4 18" id="KW-1003">Cell membrane</keyword>
<comment type="function">
    <text evidence="18">Required to facilitate the formation of correct disulfide bonds in some periplasmic proteins and for the assembly of the periplasmic c-type cytochromes. Acts by transferring electrons from cytoplasmic thioredoxin to the periplasm. This transfer involves a cascade of disulfide bond formation and reduction steps.</text>
</comment>
<evidence type="ECO:0000256" key="2">
    <source>
        <dbReference type="ARBA" id="ARBA00007241"/>
    </source>
</evidence>
<feature type="disulfide bond" description="Redox-active" evidence="18">
    <location>
        <begin position="124"/>
        <end position="130"/>
    </location>
</feature>
<evidence type="ECO:0000256" key="11">
    <source>
        <dbReference type="ARBA" id="ARBA00023002"/>
    </source>
</evidence>
<protein>
    <recommendedName>
        <fullName evidence="18">Thiol:disulfide interchange protein DsbD</fullName>
        <ecNumber evidence="18">1.8.1.8</ecNumber>
    </recommendedName>
    <alternativeName>
        <fullName evidence="18">Protein-disulfide reductase</fullName>
        <shortName evidence="18">Disulfide reductase</shortName>
    </alternativeName>
</protein>
<dbReference type="EC" id="1.8.1.8" evidence="18"/>
<comment type="catalytic activity">
    <reaction evidence="17 18">
        <text>[protein]-dithiol + NADP(+) = [protein]-disulfide + NADPH + H(+)</text>
        <dbReference type="Rhea" id="RHEA:18753"/>
        <dbReference type="Rhea" id="RHEA-COMP:10593"/>
        <dbReference type="Rhea" id="RHEA-COMP:10594"/>
        <dbReference type="ChEBI" id="CHEBI:15378"/>
        <dbReference type="ChEBI" id="CHEBI:29950"/>
        <dbReference type="ChEBI" id="CHEBI:50058"/>
        <dbReference type="ChEBI" id="CHEBI:57783"/>
        <dbReference type="ChEBI" id="CHEBI:58349"/>
        <dbReference type="EC" id="1.8.1.8"/>
    </reaction>
</comment>
<dbReference type="CDD" id="cd02953">
    <property type="entry name" value="DsbDgamma"/>
    <property type="match status" value="1"/>
</dbReference>
<keyword evidence="14 18" id="KW-1015">Disulfide bond</keyword>
<keyword evidence="9 18" id="KW-0249">Electron transport</keyword>
<feature type="signal peptide" evidence="18">
    <location>
        <begin position="1"/>
        <end position="21"/>
    </location>
</feature>
<feature type="disulfide bond" description="Redox-active" evidence="18">
    <location>
        <begin position="501"/>
        <end position="504"/>
    </location>
</feature>
<dbReference type="GO" id="GO:0047134">
    <property type="term" value="F:protein-disulfide reductase [NAD(P)H] activity"/>
    <property type="evidence" value="ECO:0007669"/>
    <property type="project" value="UniProtKB-UniRule"/>
</dbReference>
<dbReference type="Gene3D" id="2.60.40.1250">
    <property type="entry name" value="Thiol:disulfide interchange protein DsbD, N-terminal domain"/>
    <property type="match status" value="1"/>
</dbReference>
<dbReference type="Pfam" id="PF13899">
    <property type="entry name" value="Thioredoxin_7"/>
    <property type="match status" value="1"/>
</dbReference>
<name>A0A7V7GV24_9GAMM</name>
<feature type="transmembrane region" description="Helical" evidence="18">
    <location>
        <begin position="370"/>
        <end position="388"/>
    </location>
</feature>
<dbReference type="InterPro" id="IPR003834">
    <property type="entry name" value="Cyt_c_assmbl_TM_dom"/>
</dbReference>
<feature type="transmembrane region" description="Helical" evidence="18">
    <location>
        <begin position="419"/>
        <end position="440"/>
    </location>
</feature>
<evidence type="ECO:0000256" key="10">
    <source>
        <dbReference type="ARBA" id="ARBA00022989"/>
    </source>
</evidence>
<evidence type="ECO:0000313" key="21">
    <source>
        <dbReference type="Proteomes" id="UP000463138"/>
    </source>
</evidence>
<dbReference type="InterPro" id="IPR028250">
    <property type="entry name" value="DsbDN"/>
</dbReference>
<evidence type="ECO:0000259" key="19">
    <source>
        <dbReference type="PROSITE" id="PS51352"/>
    </source>
</evidence>
<keyword evidence="11 18" id="KW-0560">Oxidoreductase</keyword>
<comment type="catalytic activity">
    <reaction evidence="16 18">
        <text>[protein]-dithiol + NAD(+) = [protein]-disulfide + NADH + H(+)</text>
        <dbReference type="Rhea" id="RHEA:18749"/>
        <dbReference type="Rhea" id="RHEA-COMP:10593"/>
        <dbReference type="Rhea" id="RHEA-COMP:10594"/>
        <dbReference type="ChEBI" id="CHEBI:15378"/>
        <dbReference type="ChEBI" id="CHEBI:29950"/>
        <dbReference type="ChEBI" id="CHEBI:50058"/>
        <dbReference type="ChEBI" id="CHEBI:57540"/>
        <dbReference type="ChEBI" id="CHEBI:57945"/>
        <dbReference type="EC" id="1.8.1.8"/>
    </reaction>
</comment>
<keyword evidence="13 18" id="KW-0472">Membrane</keyword>
<gene>
    <name evidence="18" type="primary">dsbD</name>
    <name evidence="20" type="ORF">DT594_00410</name>
</gene>
<dbReference type="GO" id="GO:0017004">
    <property type="term" value="P:cytochrome complex assembly"/>
    <property type="evidence" value="ECO:0007669"/>
    <property type="project" value="UniProtKB-UniRule"/>
</dbReference>
<feature type="transmembrane region" description="Helical" evidence="18">
    <location>
        <begin position="250"/>
        <end position="272"/>
    </location>
</feature>
<dbReference type="InterPro" id="IPR035671">
    <property type="entry name" value="DsbD_gamma"/>
</dbReference>
<accession>A0A7V7GV24</accession>
<evidence type="ECO:0000256" key="9">
    <source>
        <dbReference type="ARBA" id="ARBA00022982"/>
    </source>
</evidence>
<dbReference type="Pfam" id="PF02683">
    <property type="entry name" value="DsbD_TM"/>
    <property type="match status" value="1"/>
</dbReference>
<dbReference type="InterPro" id="IPR036249">
    <property type="entry name" value="Thioredoxin-like_sf"/>
</dbReference>
<evidence type="ECO:0000256" key="7">
    <source>
        <dbReference type="ARBA" id="ARBA00022729"/>
    </source>
</evidence>
<organism evidence="20 21">
    <name type="scientific">Halopseudomonas laoshanensis</name>
    <dbReference type="NCBI Taxonomy" id="2268758"/>
    <lineage>
        <taxon>Bacteria</taxon>
        <taxon>Pseudomonadati</taxon>
        <taxon>Pseudomonadota</taxon>
        <taxon>Gammaproteobacteria</taxon>
        <taxon>Pseudomonadales</taxon>
        <taxon>Pseudomonadaceae</taxon>
        <taxon>Halopseudomonas</taxon>
    </lineage>
</organism>
<dbReference type="Pfam" id="PF11412">
    <property type="entry name" value="DsbD_N"/>
    <property type="match status" value="1"/>
</dbReference>
<dbReference type="EMBL" id="QOVF01000001">
    <property type="protein sequence ID" value="KAA0695874.1"/>
    <property type="molecule type" value="Genomic_DNA"/>
</dbReference>
<keyword evidence="12 18" id="KW-0520">NAD</keyword>
<keyword evidence="15 18" id="KW-0676">Redox-active center</keyword>
<keyword evidence="7 18" id="KW-0732">Signal</keyword>
<dbReference type="InterPro" id="IPR017937">
    <property type="entry name" value="Thioredoxin_CS"/>
</dbReference>
<evidence type="ECO:0000256" key="15">
    <source>
        <dbReference type="ARBA" id="ARBA00023284"/>
    </source>
</evidence>
<proteinExistence type="inferred from homology"/>
<dbReference type="InterPro" id="IPR036929">
    <property type="entry name" value="DsbDN_sf"/>
</dbReference>
<evidence type="ECO:0000256" key="8">
    <source>
        <dbReference type="ARBA" id="ARBA00022748"/>
    </source>
</evidence>
<comment type="subcellular location">
    <subcellularLocation>
        <location evidence="1 18">Cell inner membrane</location>
        <topology evidence="1 18">Multi-pass membrane protein</topology>
    </subcellularLocation>
</comment>
<evidence type="ECO:0000256" key="6">
    <source>
        <dbReference type="ARBA" id="ARBA00022692"/>
    </source>
</evidence>
<feature type="chain" id="PRO_5031652314" description="Thiol:disulfide interchange protein DsbD" evidence="18">
    <location>
        <begin position="22"/>
        <end position="588"/>
    </location>
</feature>
<keyword evidence="3 18" id="KW-0813">Transport</keyword>
<feature type="transmembrane region" description="Helical" evidence="18">
    <location>
        <begin position="214"/>
        <end position="238"/>
    </location>
</feature>
<dbReference type="RefSeq" id="WP_149330883.1">
    <property type="nucleotide sequence ID" value="NZ_QOVF01000001.1"/>
</dbReference>
<dbReference type="PANTHER" id="PTHR32234:SF0">
    <property type="entry name" value="THIOL:DISULFIDE INTERCHANGE PROTEIN DSBD"/>
    <property type="match status" value="1"/>
</dbReference>